<reference evidence="2 3" key="1">
    <citation type="submission" date="2018-11" db="EMBL/GenBank/DDBJ databases">
        <authorList>
            <person name="Li F."/>
        </authorList>
    </citation>
    <scope>NUCLEOTIDE SEQUENCE [LARGE SCALE GENOMIC DNA]</scope>
    <source>
        <strain evidence="2 3">Gsoil 097</strain>
    </source>
</reference>
<dbReference type="Proteomes" id="UP000267128">
    <property type="component" value="Unassembled WGS sequence"/>
</dbReference>
<proteinExistence type="predicted"/>
<feature type="domain" description="SGNH hydrolase-type esterase" evidence="1">
    <location>
        <begin position="82"/>
        <end position="256"/>
    </location>
</feature>
<dbReference type="AlphaFoldDB" id="A0A3N0CGN3"/>
<accession>A0A3N0CGN3</accession>
<keyword evidence="3" id="KW-1185">Reference proteome</keyword>
<sequence>MTSAMIEKLVRFQDPERTLGYARGLDDTTRAAIFGTDPATYLQVVASLEEQRREAAAQLAADPAVRLHLDRLPFERGQRIVAIGESTTADRLSWFEILSTLVAAERPDLELSLVNAAVSGATTTQTLAGLPALRRVQGDWTFCMLGSNDLQRFDGADGPRLVRNEETVRNLTELRRRQPSGGTTWVWVTPTRVDEAAVARFPFFGAAGISWSNADVDDLAASIGGLGDLRIDTAAVTYGPGAFIEDGVHPSVETQKRLVVAVLAGIAADEG</sequence>
<dbReference type="Gene3D" id="3.40.50.1110">
    <property type="entry name" value="SGNH hydrolase"/>
    <property type="match status" value="1"/>
</dbReference>
<dbReference type="SUPFAM" id="SSF52266">
    <property type="entry name" value="SGNH hydrolase"/>
    <property type="match status" value="1"/>
</dbReference>
<comment type="caution">
    <text evidence="2">The sequence shown here is derived from an EMBL/GenBank/DDBJ whole genome shotgun (WGS) entry which is preliminary data.</text>
</comment>
<protein>
    <recommendedName>
        <fullName evidence="1">SGNH hydrolase-type esterase domain-containing protein</fullName>
    </recommendedName>
</protein>
<dbReference type="InterPro" id="IPR013830">
    <property type="entry name" value="SGNH_hydro"/>
</dbReference>
<dbReference type="Pfam" id="PF13472">
    <property type="entry name" value="Lipase_GDSL_2"/>
    <property type="match status" value="1"/>
</dbReference>
<dbReference type="RefSeq" id="WP_123227891.1">
    <property type="nucleotide sequence ID" value="NZ_RJSE01000007.1"/>
</dbReference>
<dbReference type="EMBL" id="RJSE01000007">
    <property type="protein sequence ID" value="RNL62595.1"/>
    <property type="molecule type" value="Genomic_DNA"/>
</dbReference>
<gene>
    <name evidence="2" type="ORF">EFK50_12595</name>
</gene>
<evidence type="ECO:0000313" key="3">
    <source>
        <dbReference type="Proteomes" id="UP000267128"/>
    </source>
</evidence>
<dbReference type="OrthoDB" id="9794725at2"/>
<dbReference type="InterPro" id="IPR036514">
    <property type="entry name" value="SGNH_hydro_sf"/>
</dbReference>
<organism evidence="2 3">
    <name type="scientific">Nocardioides marmoriginsengisoli</name>
    <dbReference type="NCBI Taxonomy" id="661483"/>
    <lineage>
        <taxon>Bacteria</taxon>
        <taxon>Bacillati</taxon>
        <taxon>Actinomycetota</taxon>
        <taxon>Actinomycetes</taxon>
        <taxon>Propionibacteriales</taxon>
        <taxon>Nocardioidaceae</taxon>
        <taxon>Nocardioides</taxon>
    </lineage>
</organism>
<evidence type="ECO:0000259" key="1">
    <source>
        <dbReference type="Pfam" id="PF13472"/>
    </source>
</evidence>
<name>A0A3N0CGN3_9ACTN</name>
<evidence type="ECO:0000313" key="2">
    <source>
        <dbReference type="EMBL" id="RNL62595.1"/>
    </source>
</evidence>